<accession>A0ABT5NNT7</accession>
<dbReference type="Proteomes" id="UP001148203">
    <property type="component" value="Unassembled WGS sequence"/>
</dbReference>
<protein>
    <submittedName>
        <fullName evidence="1">Uncharacterized protein</fullName>
    </submittedName>
</protein>
<sequence length="175" mass="19417">MTTTPVPQGHSFIVELRGLAQNADEGYVGITSGVYRDGVAQDGWLVLRTDGVGSKTCRFHFDFVHERDGHAHYAVFGKLGGNTQVEEHEGRLEISRNGYLGLYQNSTSYQRWRLAFAEPLGDDWHAVKLTSVEGDTVRALREARSAFAPNGKETLLNTQQGSGLRLAARVTHRYP</sequence>
<comment type="caution">
    <text evidence="1">The sequence shown here is derived from an EMBL/GenBank/DDBJ whole genome shotgun (WGS) entry which is preliminary data.</text>
</comment>
<evidence type="ECO:0000313" key="1">
    <source>
        <dbReference type="EMBL" id="MDD0989846.1"/>
    </source>
</evidence>
<reference evidence="1 2" key="1">
    <citation type="submission" date="2022-05" db="EMBL/GenBank/DDBJ databases">
        <title>Novel Pseudomonas spp. Isolated from a Rainbow Trout Aquaculture Facility.</title>
        <authorList>
            <person name="Testerman T."/>
            <person name="Graf J."/>
        </authorList>
    </citation>
    <scope>NUCLEOTIDE SEQUENCE [LARGE SCALE GENOMIC DNA]</scope>
    <source>
        <strain evidence="1 2">ID681</strain>
    </source>
</reference>
<gene>
    <name evidence="1" type="ORF">M5G11_04785</name>
</gene>
<evidence type="ECO:0000313" key="2">
    <source>
        <dbReference type="Proteomes" id="UP001148203"/>
    </source>
</evidence>
<dbReference type="EMBL" id="JAMDGY010000013">
    <property type="protein sequence ID" value="MDD0989846.1"/>
    <property type="molecule type" value="Genomic_DNA"/>
</dbReference>
<organism evidence="1 2">
    <name type="scientific">Pseudomonas fontis</name>
    <dbReference type="NCBI Taxonomy" id="2942633"/>
    <lineage>
        <taxon>Bacteria</taxon>
        <taxon>Pseudomonadati</taxon>
        <taxon>Pseudomonadota</taxon>
        <taxon>Gammaproteobacteria</taxon>
        <taxon>Pseudomonadales</taxon>
        <taxon>Pseudomonadaceae</taxon>
        <taxon>Pseudomonas</taxon>
    </lineage>
</organism>
<proteinExistence type="predicted"/>
<name>A0ABT5NNT7_9PSED</name>
<keyword evidence="2" id="KW-1185">Reference proteome</keyword>
<dbReference type="RefSeq" id="WP_273909427.1">
    <property type="nucleotide sequence ID" value="NZ_JAMDGX010000015.1"/>
</dbReference>